<feature type="transmembrane region" description="Helical" evidence="1">
    <location>
        <begin position="102"/>
        <end position="119"/>
    </location>
</feature>
<accession>A0ABV0XJ91</accession>
<sequence>MTGTTQQNSKTPQVHIPAASAAGNNSVSVTLDPQAQLESDKRAVYRASAWGVICPGVSGLWVHGWICSGVDGCRRGLWAHRSSSLGILHCRCSVVPLGLSRALLWGVVVVPVMVLLGFLCSGDPLDACGSDLLCICPRSRVAAPPVQPAGIRHRLLRRCELPRFDLRHATAKS</sequence>
<keyword evidence="1" id="KW-1133">Transmembrane helix</keyword>
<dbReference type="Proteomes" id="UP001469553">
    <property type="component" value="Unassembled WGS sequence"/>
</dbReference>
<dbReference type="EMBL" id="JAHRIP010003941">
    <property type="protein sequence ID" value="MEQ2281541.1"/>
    <property type="molecule type" value="Genomic_DNA"/>
</dbReference>
<keyword evidence="3" id="KW-1185">Reference proteome</keyword>
<keyword evidence="1" id="KW-0472">Membrane</keyword>
<evidence type="ECO:0000313" key="3">
    <source>
        <dbReference type="Proteomes" id="UP001469553"/>
    </source>
</evidence>
<protein>
    <submittedName>
        <fullName evidence="2">Uncharacterized protein</fullName>
    </submittedName>
</protein>
<organism evidence="2 3">
    <name type="scientific">Ameca splendens</name>
    <dbReference type="NCBI Taxonomy" id="208324"/>
    <lineage>
        <taxon>Eukaryota</taxon>
        <taxon>Metazoa</taxon>
        <taxon>Chordata</taxon>
        <taxon>Craniata</taxon>
        <taxon>Vertebrata</taxon>
        <taxon>Euteleostomi</taxon>
        <taxon>Actinopterygii</taxon>
        <taxon>Neopterygii</taxon>
        <taxon>Teleostei</taxon>
        <taxon>Neoteleostei</taxon>
        <taxon>Acanthomorphata</taxon>
        <taxon>Ovalentaria</taxon>
        <taxon>Atherinomorphae</taxon>
        <taxon>Cyprinodontiformes</taxon>
        <taxon>Goodeidae</taxon>
        <taxon>Ameca</taxon>
    </lineage>
</organism>
<keyword evidence="1" id="KW-0812">Transmembrane</keyword>
<evidence type="ECO:0000256" key="1">
    <source>
        <dbReference type="SAM" id="Phobius"/>
    </source>
</evidence>
<evidence type="ECO:0000313" key="2">
    <source>
        <dbReference type="EMBL" id="MEQ2281541.1"/>
    </source>
</evidence>
<comment type="caution">
    <text evidence="2">The sequence shown here is derived from an EMBL/GenBank/DDBJ whole genome shotgun (WGS) entry which is preliminary data.</text>
</comment>
<name>A0ABV0XJ91_9TELE</name>
<gene>
    <name evidence="2" type="ORF">AMECASPLE_031552</name>
</gene>
<proteinExistence type="predicted"/>
<reference evidence="2 3" key="1">
    <citation type="submission" date="2021-06" db="EMBL/GenBank/DDBJ databases">
        <authorList>
            <person name="Palmer J.M."/>
        </authorList>
    </citation>
    <scope>NUCLEOTIDE SEQUENCE [LARGE SCALE GENOMIC DNA]</scope>
    <source>
        <strain evidence="2 3">AS_MEX2019</strain>
        <tissue evidence="2">Muscle</tissue>
    </source>
</reference>